<name>A0A383BI63_9ZZZZ</name>
<gene>
    <name evidence="1" type="ORF">METZ01_LOCUS472730</name>
</gene>
<dbReference type="AlphaFoldDB" id="A0A383BI63"/>
<accession>A0A383BI63</accession>
<proteinExistence type="predicted"/>
<organism evidence="1">
    <name type="scientific">marine metagenome</name>
    <dbReference type="NCBI Taxonomy" id="408172"/>
    <lineage>
        <taxon>unclassified sequences</taxon>
        <taxon>metagenomes</taxon>
        <taxon>ecological metagenomes</taxon>
    </lineage>
</organism>
<protein>
    <submittedName>
        <fullName evidence="1">Uncharacterized protein</fullName>
    </submittedName>
</protein>
<sequence>MKENSSKKDSLIVSQMLNILSKEYPVISKNLSKKFSNKRIPNKNHRKQLKAIDLYKHHPAIFQRISKIMGTSVDYKNDSPRYAQVDWDDQDFELSALYSGSYSSKYEDSIETQNSEFDSIFN</sequence>
<reference evidence="1" key="1">
    <citation type="submission" date="2018-05" db="EMBL/GenBank/DDBJ databases">
        <authorList>
            <person name="Lanie J.A."/>
            <person name="Ng W.-L."/>
            <person name="Kazmierczak K.M."/>
            <person name="Andrzejewski T.M."/>
            <person name="Davidsen T.M."/>
            <person name="Wayne K.J."/>
            <person name="Tettelin H."/>
            <person name="Glass J.I."/>
            <person name="Rusch D."/>
            <person name="Podicherti R."/>
            <person name="Tsui H.-C.T."/>
            <person name="Winkler M.E."/>
        </authorList>
    </citation>
    <scope>NUCLEOTIDE SEQUENCE</scope>
</reference>
<evidence type="ECO:0000313" key="1">
    <source>
        <dbReference type="EMBL" id="SVE19876.1"/>
    </source>
</evidence>
<dbReference type="EMBL" id="UINC01200819">
    <property type="protein sequence ID" value="SVE19876.1"/>
    <property type="molecule type" value="Genomic_DNA"/>
</dbReference>